<dbReference type="RefSeq" id="WP_077119283.1">
    <property type="nucleotide sequence ID" value="NZ_LOKT01000006.1"/>
</dbReference>
<reference evidence="2 3" key="1">
    <citation type="journal article" date="2016" name="Antonie Van Leeuwenhoek">
        <title>Nocardia donostiensis sp. nov., isolated from human respiratory specimens.</title>
        <authorList>
            <person name="Ercibengoa M."/>
            <person name="Bell M."/>
            <person name="Marimon J.M."/>
            <person name="Humrighouse B."/>
            <person name="Klenk H.P."/>
            <person name="Potter G."/>
            <person name="Perez-Trallero E."/>
        </authorList>
    </citation>
    <scope>NUCLEOTIDE SEQUENCE [LARGE SCALE GENOMIC DNA]</scope>
    <source>
        <strain evidence="2 3">X1655</strain>
    </source>
</reference>
<name>A0A1W0AYD5_9NOCA</name>
<feature type="compositionally biased region" description="Polar residues" evidence="1">
    <location>
        <begin position="87"/>
        <end position="97"/>
    </location>
</feature>
<evidence type="ECO:0000313" key="2">
    <source>
        <dbReference type="EMBL" id="ONM47078.1"/>
    </source>
</evidence>
<dbReference type="EMBL" id="MUMY01000017">
    <property type="protein sequence ID" value="ONM47078.1"/>
    <property type="molecule type" value="Genomic_DNA"/>
</dbReference>
<dbReference type="AlphaFoldDB" id="A0A1W0AYD5"/>
<keyword evidence="3" id="KW-1185">Reference proteome</keyword>
<organism evidence="2 3">
    <name type="scientific">Nocardia donostiensis</name>
    <dbReference type="NCBI Taxonomy" id="1538463"/>
    <lineage>
        <taxon>Bacteria</taxon>
        <taxon>Bacillati</taxon>
        <taxon>Actinomycetota</taxon>
        <taxon>Actinomycetes</taxon>
        <taxon>Mycobacteriales</taxon>
        <taxon>Nocardiaceae</taxon>
        <taxon>Nocardia</taxon>
    </lineage>
</organism>
<evidence type="ECO:0000313" key="3">
    <source>
        <dbReference type="Proteomes" id="UP000188836"/>
    </source>
</evidence>
<evidence type="ECO:0008006" key="4">
    <source>
        <dbReference type="Google" id="ProtNLM"/>
    </source>
</evidence>
<dbReference type="OrthoDB" id="4966929at2"/>
<dbReference type="STRING" id="1538463.B0T36_11495"/>
<proteinExistence type="predicted"/>
<sequence>MKGGARLATGVGIGYVLGRTHKMRLAFALAGAAVTRRSPGAGDLLQRGASMLGSSADLTQLTETVRGQLLQAARAAAVTAASNRIDSLNARLQQQTADRQEPEEPPEPAEDEYSDDERAPAEEEPADEDSGAAPQPTRKRTVTAARSRTSRSGARASSEASDRSSPRRRRVRAENDIAAPVRRTSR</sequence>
<evidence type="ECO:0000256" key="1">
    <source>
        <dbReference type="SAM" id="MobiDB-lite"/>
    </source>
</evidence>
<feature type="region of interest" description="Disordered" evidence="1">
    <location>
        <begin position="87"/>
        <end position="186"/>
    </location>
</feature>
<accession>A0A1W0AYD5</accession>
<gene>
    <name evidence="2" type="ORF">B0T46_19000</name>
</gene>
<feature type="compositionally biased region" description="Low complexity" evidence="1">
    <location>
        <begin position="142"/>
        <end position="159"/>
    </location>
</feature>
<protein>
    <recommendedName>
        <fullName evidence="4">DNA primase</fullName>
    </recommendedName>
</protein>
<dbReference type="Proteomes" id="UP000188836">
    <property type="component" value="Unassembled WGS sequence"/>
</dbReference>
<comment type="caution">
    <text evidence="2">The sequence shown here is derived from an EMBL/GenBank/DDBJ whole genome shotgun (WGS) entry which is preliminary data.</text>
</comment>
<feature type="compositionally biased region" description="Acidic residues" evidence="1">
    <location>
        <begin position="101"/>
        <end position="115"/>
    </location>
</feature>